<name>A0A1G4GB18_9BACT</name>
<dbReference type="InterPro" id="IPR033985">
    <property type="entry name" value="SusD-like_N"/>
</dbReference>
<dbReference type="Gene3D" id="1.25.40.390">
    <property type="match status" value="1"/>
</dbReference>
<evidence type="ECO:0000256" key="3">
    <source>
        <dbReference type="ARBA" id="ARBA00022729"/>
    </source>
</evidence>
<dbReference type="EMBL" id="LT608328">
    <property type="protein sequence ID" value="SCM59717.1"/>
    <property type="molecule type" value="Genomic_DNA"/>
</dbReference>
<dbReference type="Pfam" id="PF14322">
    <property type="entry name" value="SusD-like_3"/>
    <property type="match status" value="1"/>
</dbReference>
<dbReference type="RefSeq" id="WP_071137952.1">
    <property type="nucleotide sequence ID" value="NZ_LT608328.1"/>
</dbReference>
<evidence type="ECO:0000259" key="7">
    <source>
        <dbReference type="Pfam" id="PF14322"/>
    </source>
</evidence>
<dbReference type="InterPro" id="IPR011990">
    <property type="entry name" value="TPR-like_helical_dom_sf"/>
</dbReference>
<reference evidence="8 9" key="1">
    <citation type="submission" date="2016-08" db="EMBL/GenBank/DDBJ databases">
        <authorList>
            <person name="Seilhamer J.J."/>
        </authorList>
    </citation>
    <scope>NUCLEOTIDE SEQUENCE [LARGE SCALE GENOMIC DNA]</scope>
    <source>
        <strain evidence="8">ING2-E5A</strain>
    </source>
</reference>
<evidence type="ECO:0000313" key="8">
    <source>
        <dbReference type="EMBL" id="SCM59717.1"/>
    </source>
</evidence>
<feature type="domain" description="SusD-like N-terminal" evidence="7">
    <location>
        <begin position="107"/>
        <end position="234"/>
    </location>
</feature>
<dbReference type="GO" id="GO:0009279">
    <property type="term" value="C:cell outer membrane"/>
    <property type="evidence" value="ECO:0007669"/>
    <property type="project" value="UniProtKB-SubCell"/>
</dbReference>
<dbReference type="Pfam" id="PF07980">
    <property type="entry name" value="SusD_RagB"/>
    <property type="match status" value="1"/>
</dbReference>
<keyword evidence="4" id="KW-0472">Membrane</keyword>
<evidence type="ECO:0000256" key="4">
    <source>
        <dbReference type="ARBA" id="ARBA00023136"/>
    </source>
</evidence>
<organism evidence="8 9">
    <name type="scientific">Petrimonas mucosa</name>
    <dbReference type="NCBI Taxonomy" id="1642646"/>
    <lineage>
        <taxon>Bacteria</taxon>
        <taxon>Pseudomonadati</taxon>
        <taxon>Bacteroidota</taxon>
        <taxon>Bacteroidia</taxon>
        <taxon>Bacteroidales</taxon>
        <taxon>Dysgonomonadaceae</taxon>
        <taxon>Petrimonas</taxon>
    </lineage>
</organism>
<sequence>MKKNIFLSMIIGIGCFLVSCSDYLNVDRYFNDRQDMERIFNSRDYTEQWLANAYYQLLSYNLEIGHVRFTLTNYSDDMIFTEKGAGVTFSDFKFGKYGPQYGGNVRDLIARPWDQSYEGIRQASIFLQHVHPGPEITEEMCDDLKGQAYFIRGYLYWLLLRKYGPVPILPDEGLDYEAPYKELAYPRNSYEECVEYISEQMLKAAELLPLKRSSRSASRPTRGAALAVRAKAYLYGASPLMNGNPEMASFTDDKGRQLISSTYDEEKWAKAAAAALDVIRLNVYEIYTSPKRNTGGLWGAYPKTVDPPYHPVYSELTWKEGGWKDIDPLDSYRALFNGDLYVGENPELIFSRGDNQLNDEYGIKSMSRHQMPVAKAGGWNCHGITGKQCDAYAMNDGSPFDRATAPKGFTTYDGEYPFLRKDVWLEYANREPRFYASVAFNGANWSCTSAKDANNRDFQTFYYYGEDDGRKIVSTDDRWIPTGIGMMKYVNPKESYKDGADYPKVDPAIRYADILLMYAEALNELTSTYQIRSWDGSETYNVSRDVEEMKRAILPVRLRAGVPNYDEIGIGDPYASADELRKQIKRERQIEFLGENQRYYDLRRWKDAPEEESQMIYGCNTTVPREYREYFYEQVVVSSVQTAWSMRQYFWPVSYDELKRNARLTQAPGWPMYD</sequence>
<gene>
    <name evidence="8" type="ORF">ING2E5A_2922</name>
</gene>
<dbReference type="PROSITE" id="PS51257">
    <property type="entry name" value="PROKAR_LIPOPROTEIN"/>
    <property type="match status" value="1"/>
</dbReference>
<comment type="similarity">
    <text evidence="2">Belongs to the SusD family.</text>
</comment>
<evidence type="ECO:0000313" key="9">
    <source>
        <dbReference type="Proteomes" id="UP000178485"/>
    </source>
</evidence>
<evidence type="ECO:0000256" key="5">
    <source>
        <dbReference type="ARBA" id="ARBA00023237"/>
    </source>
</evidence>
<evidence type="ECO:0000256" key="2">
    <source>
        <dbReference type="ARBA" id="ARBA00006275"/>
    </source>
</evidence>
<dbReference type="STRING" id="1642646.ING2E5A_2922"/>
<protein>
    <recommendedName>
        <fullName evidence="10">RagB/SusD family nutrient uptake outer membrane protein</fullName>
    </recommendedName>
</protein>
<dbReference type="KEGG" id="pmuc:ING2E5A_2922"/>
<evidence type="ECO:0000256" key="1">
    <source>
        <dbReference type="ARBA" id="ARBA00004442"/>
    </source>
</evidence>
<accession>A0A1G4GB18</accession>
<evidence type="ECO:0008006" key="10">
    <source>
        <dbReference type="Google" id="ProtNLM"/>
    </source>
</evidence>
<keyword evidence="5" id="KW-0998">Cell outer membrane</keyword>
<dbReference type="AlphaFoldDB" id="A0A1G4GB18"/>
<evidence type="ECO:0000259" key="6">
    <source>
        <dbReference type="Pfam" id="PF07980"/>
    </source>
</evidence>
<dbReference type="Proteomes" id="UP000178485">
    <property type="component" value="Chromosome i"/>
</dbReference>
<dbReference type="InterPro" id="IPR012944">
    <property type="entry name" value="SusD_RagB_dom"/>
</dbReference>
<proteinExistence type="inferred from homology"/>
<feature type="domain" description="RagB/SusD" evidence="6">
    <location>
        <begin position="346"/>
        <end position="670"/>
    </location>
</feature>
<keyword evidence="9" id="KW-1185">Reference proteome</keyword>
<dbReference type="SUPFAM" id="SSF48452">
    <property type="entry name" value="TPR-like"/>
    <property type="match status" value="1"/>
</dbReference>
<comment type="subcellular location">
    <subcellularLocation>
        <location evidence="1">Cell outer membrane</location>
    </subcellularLocation>
</comment>
<keyword evidence="3" id="KW-0732">Signal</keyword>